<evidence type="ECO:0000313" key="2">
    <source>
        <dbReference type="EMBL" id="GEP69293.1"/>
    </source>
</evidence>
<dbReference type="GO" id="GO:0046657">
    <property type="term" value="P:folic acid catabolic process"/>
    <property type="evidence" value="ECO:0007669"/>
    <property type="project" value="TreeGrafter"/>
</dbReference>
<name>A0A512PDL0_9CELL</name>
<dbReference type="GO" id="GO:0016805">
    <property type="term" value="F:dipeptidase activity"/>
    <property type="evidence" value="ECO:0007669"/>
    <property type="project" value="InterPro"/>
</dbReference>
<gene>
    <name evidence="2" type="ORF">CSO01_20080</name>
</gene>
<dbReference type="GO" id="GO:0071713">
    <property type="term" value="F:para-aminobenzoyl-glutamate hydrolase activity"/>
    <property type="evidence" value="ECO:0007669"/>
    <property type="project" value="TreeGrafter"/>
</dbReference>
<dbReference type="Pfam" id="PF01546">
    <property type="entry name" value="Peptidase_M20"/>
    <property type="match status" value="1"/>
</dbReference>
<dbReference type="Pfam" id="PF07687">
    <property type="entry name" value="M20_dimer"/>
    <property type="match status" value="1"/>
</dbReference>
<dbReference type="SUPFAM" id="SSF53187">
    <property type="entry name" value="Zn-dependent exopeptidases"/>
    <property type="match status" value="1"/>
</dbReference>
<dbReference type="InterPro" id="IPR002933">
    <property type="entry name" value="Peptidase_M20"/>
</dbReference>
<protein>
    <submittedName>
        <fullName evidence="2">Peptidase M20</fullName>
    </submittedName>
</protein>
<dbReference type="RefSeq" id="WP_223203581.1">
    <property type="nucleotide sequence ID" value="NZ_BAABBJ010000006.1"/>
</dbReference>
<reference evidence="2 3" key="1">
    <citation type="submission" date="2019-07" db="EMBL/GenBank/DDBJ databases">
        <title>Whole genome shotgun sequence of Cellulomonas soli NBRC 109434.</title>
        <authorList>
            <person name="Hosoyama A."/>
            <person name="Uohara A."/>
            <person name="Ohji S."/>
            <person name="Ichikawa N."/>
        </authorList>
    </citation>
    <scope>NUCLEOTIDE SEQUENCE [LARGE SCALE GENOMIC DNA]</scope>
    <source>
        <strain evidence="2 3">NBRC 109434</strain>
    </source>
</reference>
<dbReference type="AlphaFoldDB" id="A0A512PDL0"/>
<dbReference type="InterPro" id="IPR017439">
    <property type="entry name" value="Amidohydrolase"/>
</dbReference>
<dbReference type="FunFam" id="3.30.70.360:FF:000004">
    <property type="entry name" value="Peptidase M20 domain-containing protein 2"/>
    <property type="match status" value="1"/>
</dbReference>
<evidence type="ECO:0000259" key="1">
    <source>
        <dbReference type="Pfam" id="PF07687"/>
    </source>
</evidence>
<keyword evidence="3" id="KW-1185">Reference proteome</keyword>
<organism evidence="2 3">
    <name type="scientific">Cellulomonas soli</name>
    <dbReference type="NCBI Taxonomy" id="931535"/>
    <lineage>
        <taxon>Bacteria</taxon>
        <taxon>Bacillati</taxon>
        <taxon>Actinomycetota</taxon>
        <taxon>Actinomycetes</taxon>
        <taxon>Micrococcales</taxon>
        <taxon>Cellulomonadaceae</taxon>
        <taxon>Cellulomonas</taxon>
    </lineage>
</organism>
<dbReference type="InterPro" id="IPR017144">
    <property type="entry name" value="Xaa-Arg_dipeptidase"/>
</dbReference>
<dbReference type="EMBL" id="BKAL01000006">
    <property type="protein sequence ID" value="GEP69293.1"/>
    <property type="molecule type" value="Genomic_DNA"/>
</dbReference>
<dbReference type="Gene3D" id="3.30.70.360">
    <property type="match status" value="1"/>
</dbReference>
<feature type="domain" description="Peptidase M20 dimerisation" evidence="1">
    <location>
        <begin position="219"/>
        <end position="305"/>
    </location>
</feature>
<dbReference type="PANTHER" id="PTHR30575:SF0">
    <property type="entry name" value="XAA-ARG DIPEPTIDASE"/>
    <property type="match status" value="1"/>
</dbReference>
<proteinExistence type="predicted"/>
<dbReference type="GO" id="GO:0005737">
    <property type="term" value="C:cytoplasm"/>
    <property type="evidence" value="ECO:0007669"/>
    <property type="project" value="TreeGrafter"/>
</dbReference>
<dbReference type="PIRSF" id="PIRSF037226">
    <property type="entry name" value="Amidohydrolase_ACY1L2_prd"/>
    <property type="match status" value="1"/>
</dbReference>
<sequence>MPADARLVPSTAFLDGLRAQTDRRRAAFTPLASPFAGADPAAESRVRAAAALDREPVLALARDLHAHPEVAFGEVRSVGAVADLLARRGVRASVGSHGLGTSLRAGLSAAGPDDGAVRPDAGPTIAVLAEYDALPDVGHACGHHLIAAAATGAFLALHRAAADGLRFPGRLLLLGTPAEEGSSGKELLARTGFFDGVDAAIMVHPFGYDVVDHPFLGRRQLRVTYHGVAAHASASPFMGRNALDAVALHYQAVAMLRQHLPPSDRVHGIVVEGGERPSVVPERATVEYYLRSAHPATLRDLSGRLGDIAHGAALATGTRAELEWDRAPFTLPVRTNAPLAARWARHQATQGRTALAGGVVPDILAASTDFGNVSVRLPGIHPMIAVGDPDVALHTRKFARAAGGPAGDAAVVDGAVGLALTALDYLLDPALRAAVRQDFEDAGGVLDVPGYFVDPLTRTPEGDLT</sequence>
<dbReference type="InterPro" id="IPR036264">
    <property type="entry name" value="Bact_exopeptidase_dim_dom"/>
</dbReference>
<dbReference type="Gene3D" id="3.40.630.10">
    <property type="entry name" value="Zn peptidases"/>
    <property type="match status" value="1"/>
</dbReference>
<dbReference type="SUPFAM" id="SSF55031">
    <property type="entry name" value="Bacterial exopeptidase dimerisation domain"/>
    <property type="match status" value="1"/>
</dbReference>
<dbReference type="NCBIfam" id="TIGR01891">
    <property type="entry name" value="amidohydrolases"/>
    <property type="match status" value="1"/>
</dbReference>
<dbReference type="InterPro" id="IPR011650">
    <property type="entry name" value="Peptidase_M20_dimer"/>
</dbReference>
<dbReference type="Proteomes" id="UP000321798">
    <property type="component" value="Unassembled WGS sequence"/>
</dbReference>
<accession>A0A512PDL0</accession>
<evidence type="ECO:0000313" key="3">
    <source>
        <dbReference type="Proteomes" id="UP000321798"/>
    </source>
</evidence>
<dbReference type="PANTHER" id="PTHR30575">
    <property type="entry name" value="PEPTIDASE M20"/>
    <property type="match status" value="1"/>
</dbReference>
<comment type="caution">
    <text evidence="2">The sequence shown here is derived from an EMBL/GenBank/DDBJ whole genome shotgun (WGS) entry which is preliminary data.</text>
</comment>
<dbReference type="InterPro" id="IPR052030">
    <property type="entry name" value="Peptidase_M20/M20A_hydrolases"/>
</dbReference>